<protein>
    <recommendedName>
        <fullName evidence="8">VASt domain-containing protein</fullName>
    </recommendedName>
</protein>
<comment type="subcellular location">
    <subcellularLocation>
        <location evidence="1">Membrane</location>
        <topology evidence="1">Single-pass membrane protein</topology>
    </subcellularLocation>
</comment>
<dbReference type="PANTHER" id="PTHR23319:SF4">
    <property type="entry name" value="GRAM DOMAIN CONTAINING 1B, ISOFORM E"/>
    <property type="match status" value="1"/>
</dbReference>
<dbReference type="InterPro" id="IPR051482">
    <property type="entry name" value="Cholesterol_transport"/>
</dbReference>
<dbReference type="GO" id="GO:0032366">
    <property type="term" value="P:intracellular sterol transport"/>
    <property type="evidence" value="ECO:0007669"/>
    <property type="project" value="TreeGrafter"/>
</dbReference>
<dbReference type="InterPro" id="IPR011993">
    <property type="entry name" value="PH-like_dom_sf"/>
</dbReference>
<feature type="compositionally biased region" description="Polar residues" evidence="6">
    <location>
        <begin position="237"/>
        <end position="247"/>
    </location>
</feature>
<feature type="domain" description="VASt" evidence="8">
    <location>
        <begin position="598"/>
        <end position="771"/>
    </location>
</feature>
<feature type="compositionally biased region" description="Basic residues" evidence="6">
    <location>
        <begin position="783"/>
        <end position="793"/>
    </location>
</feature>
<feature type="compositionally biased region" description="Low complexity" evidence="6">
    <location>
        <begin position="111"/>
        <end position="125"/>
    </location>
</feature>
<feature type="region of interest" description="Disordered" evidence="6">
    <location>
        <begin position="783"/>
        <end position="809"/>
    </location>
</feature>
<feature type="compositionally biased region" description="Polar residues" evidence="6">
    <location>
        <begin position="40"/>
        <end position="50"/>
    </location>
</feature>
<proteinExistence type="inferred from homology"/>
<feature type="compositionally biased region" description="Acidic residues" evidence="6">
    <location>
        <begin position="1"/>
        <end position="11"/>
    </location>
</feature>
<dbReference type="GO" id="GO:0032934">
    <property type="term" value="F:sterol binding"/>
    <property type="evidence" value="ECO:0007669"/>
    <property type="project" value="TreeGrafter"/>
</dbReference>
<dbReference type="Pfam" id="PF16016">
    <property type="entry name" value="VASt"/>
    <property type="match status" value="1"/>
</dbReference>
<feature type="region of interest" description="Disordered" evidence="6">
    <location>
        <begin position="1"/>
        <end position="151"/>
    </location>
</feature>
<feature type="compositionally biased region" description="Basic and acidic residues" evidence="6">
    <location>
        <begin position="529"/>
        <end position="557"/>
    </location>
</feature>
<evidence type="ECO:0000313" key="10">
    <source>
        <dbReference type="Proteomes" id="UP000837801"/>
    </source>
</evidence>
<dbReference type="GO" id="GO:0005789">
    <property type="term" value="C:endoplasmic reticulum membrane"/>
    <property type="evidence" value="ECO:0007669"/>
    <property type="project" value="TreeGrafter"/>
</dbReference>
<feature type="region of interest" description="Disordered" evidence="6">
    <location>
        <begin position="477"/>
        <end position="558"/>
    </location>
</feature>
<dbReference type="GO" id="GO:0005739">
    <property type="term" value="C:mitochondrion"/>
    <property type="evidence" value="ECO:0007669"/>
    <property type="project" value="TreeGrafter"/>
</dbReference>
<dbReference type="Proteomes" id="UP000837801">
    <property type="component" value="Unassembled WGS sequence"/>
</dbReference>
<evidence type="ECO:0000256" key="4">
    <source>
        <dbReference type="ARBA" id="ARBA00022989"/>
    </source>
</evidence>
<keyword evidence="4 7" id="KW-1133">Transmembrane helix</keyword>
<organism evidence="9 10">
    <name type="scientific">[Candida] railenensis</name>
    <dbReference type="NCBI Taxonomy" id="45579"/>
    <lineage>
        <taxon>Eukaryota</taxon>
        <taxon>Fungi</taxon>
        <taxon>Dikarya</taxon>
        <taxon>Ascomycota</taxon>
        <taxon>Saccharomycotina</taxon>
        <taxon>Pichiomycetes</taxon>
        <taxon>Debaryomycetaceae</taxon>
        <taxon>Kurtzmaniella</taxon>
    </lineage>
</organism>
<keyword evidence="5 7" id="KW-0472">Membrane</keyword>
<reference evidence="9" key="1">
    <citation type="submission" date="2022-03" db="EMBL/GenBank/DDBJ databases">
        <authorList>
            <person name="Legras J.-L."/>
            <person name="Devillers H."/>
            <person name="Grondin C."/>
        </authorList>
    </citation>
    <scope>NUCLEOTIDE SEQUENCE</scope>
    <source>
        <strain evidence="9">CLIB 1423</strain>
    </source>
</reference>
<gene>
    <name evidence="9" type="ORF">CLIB1423_03S08350</name>
</gene>
<keyword evidence="3 7" id="KW-0812">Transmembrane</keyword>
<evidence type="ECO:0000256" key="6">
    <source>
        <dbReference type="SAM" id="MobiDB-lite"/>
    </source>
</evidence>
<dbReference type="GO" id="GO:0120015">
    <property type="term" value="F:sterol transfer activity"/>
    <property type="evidence" value="ECO:0007669"/>
    <property type="project" value="TreeGrafter"/>
</dbReference>
<feature type="compositionally biased region" description="Acidic residues" evidence="6">
    <location>
        <begin position="60"/>
        <end position="79"/>
    </location>
</feature>
<feature type="compositionally biased region" description="Polar residues" evidence="6">
    <location>
        <begin position="515"/>
        <end position="524"/>
    </location>
</feature>
<evidence type="ECO:0000313" key="9">
    <source>
        <dbReference type="EMBL" id="CAH2351529.1"/>
    </source>
</evidence>
<dbReference type="SMART" id="SM00568">
    <property type="entry name" value="GRAM"/>
    <property type="match status" value="1"/>
</dbReference>
<dbReference type="CDD" id="cd13220">
    <property type="entry name" value="PH-GRAM_GRAMDC"/>
    <property type="match status" value="1"/>
</dbReference>
<feature type="transmembrane region" description="Helical" evidence="7">
    <location>
        <begin position="821"/>
        <end position="843"/>
    </location>
</feature>
<dbReference type="AlphaFoldDB" id="A0A9P0VXH4"/>
<dbReference type="GO" id="GO:0005886">
    <property type="term" value="C:plasma membrane"/>
    <property type="evidence" value="ECO:0007669"/>
    <property type="project" value="TreeGrafter"/>
</dbReference>
<evidence type="ECO:0000256" key="1">
    <source>
        <dbReference type="ARBA" id="ARBA00004167"/>
    </source>
</evidence>
<dbReference type="Gene3D" id="2.30.29.30">
    <property type="entry name" value="Pleckstrin-homology domain (PH domain)/Phosphotyrosine-binding domain (PTB)"/>
    <property type="match status" value="1"/>
</dbReference>
<name>A0A9P0VXH4_9ASCO</name>
<dbReference type="OrthoDB" id="2162691at2759"/>
<dbReference type="GO" id="GO:0032541">
    <property type="term" value="C:cortical endoplasmic reticulum"/>
    <property type="evidence" value="ECO:0007669"/>
    <property type="project" value="TreeGrafter"/>
</dbReference>
<sequence>MNSSVNDDDDPWSYSFPPSLESLPIKKSDASTDKIDKRGSNNVHESNQAIENAGRKQVGEDDVGDKSDEEDPEVKEEEEGKGNGNGNGNGLLKVDTRMAFSVDDSKDDVNSTVSSDSQFSSAAKSPIPSRLSNQFMNTTIGGNGHASHSSLSLQSPFMMKPFPADPYINKEDANSILSKDSDEQKLKGAASATPKKCYLSGARTSLQQAFDEGTAIHSEGDVVNGGDQPTPLPSQGLSSFGARSSSGGIPDGSPKIITYRKSRVGRPESDGNVQYDNSVFSTPKEKYDTRLYVEEKYKDTNYRYATIKRNTEFHQLFTSLDLTDRLLDDFSCALSREILLQGRLYVSERHVCFNSNLLGWVTNVIIEQSDIVKFEKKLTAGLFPNGMLIETKDAKHNLASLISRDSTFEFMKEVWQGSTGKIMDTSTITVGDNSTIASNGSYSIDANGIIQMEAAASGVSELERKEQQSRFESYILSIDGDDNPDSPSRIDDPDSDSNYSVDDDEDDDKHEDGQSSEYLTSDAPNQIVFKEEEDHKDISENKLSDEVDEKGDVHISENDSTSTSIKVIKFKPDSKYINMGPDSHSPTILPTDFAKENSEVFLCKEQFDVPLGIVFNILYGSENTEFHKEFLEDHDASEITEYDKFHPSKDDPTKLERSYSYRKALGYTIGPKSTKCEVVEFIEHLDFNQYINVLTRTVTPDVPSGNSFSVWTRYCFTWGPNNSTILEMSYFIKWTGRSWIKSVIEKQSLSGQKQATDDLLVKLKAALEKETIEVQAQVSKTKPPKVKKVKTSKTKVSTPLPSSRNESTAPIASSKYSFNEIIRTNIVTVCYFIFSFLVMLLILELRVFKIANENNQLLRHQLLVTSHLVFSSQALTKANGKGGEKAYLEMLNKADGVKDSDFWKFVQDSEQSELNLLDKVEFLTNQLRLLYQKEDESSQHDIFESIEAKFNELKQQANEFKYQDYINVGALRNAIGDLL</sequence>
<comment type="caution">
    <text evidence="9">The sequence shown here is derived from an EMBL/GenBank/DDBJ whole genome shotgun (WGS) entry which is preliminary data.</text>
</comment>
<evidence type="ECO:0000256" key="5">
    <source>
        <dbReference type="ARBA" id="ARBA00023136"/>
    </source>
</evidence>
<dbReference type="InterPro" id="IPR031968">
    <property type="entry name" value="VASt"/>
</dbReference>
<evidence type="ECO:0000256" key="3">
    <source>
        <dbReference type="ARBA" id="ARBA00022692"/>
    </source>
</evidence>
<feature type="compositionally biased region" description="Polar residues" evidence="6">
    <location>
        <begin position="130"/>
        <end position="151"/>
    </location>
</feature>
<evidence type="ECO:0000256" key="2">
    <source>
        <dbReference type="ARBA" id="ARBA00006582"/>
    </source>
</evidence>
<dbReference type="EMBL" id="CAKXYY010000003">
    <property type="protein sequence ID" value="CAH2351529.1"/>
    <property type="molecule type" value="Genomic_DNA"/>
</dbReference>
<keyword evidence="10" id="KW-1185">Reference proteome</keyword>
<accession>A0A9P0VXH4</accession>
<evidence type="ECO:0000256" key="7">
    <source>
        <dbReference type="SAM" id="Phobius"/>
    </source>
</evidence>
<dbReference type="PROSITE" id="PS51778">
    <property type="entry name" value="VAST"/>
    <property type="match status" value="1"/>
</dbReference>
<dbReference type="Pfam" id="PF02893">
    <property type="entry name" value="GRAM"/>
    <property type="match status" value="1"/>
</dbReference>
<dbReference type="GO" id="GO:0140268">
    <property type="term" value="C:endoplasmic reticulum-plasma membrane contact site"/>
    <property type="evidence" value="ECO:0007669"/>
    <property type="project" value="TreeGrafter"/>
</dbReference>
<comment type="similarity">
    <text evidence="2">Belongs to the YSP2 family.</text>
</comment>
<feature type="compositionally biased region" description="Basic and acidic residues" evidence="6">
    <location>
        <begin position="24"/>
        <end position="39"/>
    </location>
</feature>
<dbReference type="PANTHER" id="PTHR23319">
    <property type="entry name" value="GRAM DOMAIN CONTAINING 1B, ISOFORM E"/>
    <property type="match status" value="1"/>
</dbReference>
<evidence type="ECO:0000259" key="8">
    <source>
        <dbReference type="PROSITE" id="PS51778"/>
    </source>
</evidence>
<feature type="region of interest" description="Disordered" evidence="6">
    <location>
        <begin position="237"/>
        <end position="256"/>
    </location>
</feature>
<dbReference type="InterPro" id="IPR004182">
    <property type="entry name" value="GRAM"/>
</dbReference>